<feature type="region of interest" description="Disordered" evidence="5">
    <location>
        <begin position="841"/>
        <end position="863"/>
    </location>
</feature>
<feature type="compositionally biased region" description="Basic and acidic residues" evidence="5">
    <location>
        <begin position="179"/>
        <end position="189"/>
    </location>
</feature>
<proteinExistence type="inferred from homology"/>
<dbReference type="InterPro" id="IPR016024">
    <property type="entry name" value="ARM-type_fold"/>
</dbReference>
<dbReference type="AlphaFoldDB" id="G0WGX6"/>
<feature type="domain" description="MI" evidence="6">
    <location>
        <begin position="752"/>
        <end position="895"/>
    </location>
</feature>
<feature type="compositionally biased region" description="Acidic residues" evidence="5">
    <location>
        <begin position="351"/>
        <end position="373"/>
    </location>
</feature>
<dbReference type="GeneID" id="11494313"/>
<feature type="compositionally biased region" description="Polar residues" evidence="5">
    <location>
        <begin position="105"/>
        <end position="116"/>
    </location>
</feature>
<evidence type="ECO:0000256" key="5">
    <source>
        <dbReference type="SAM" id="MobiDB-lite"/>
    </source>
</evidence>
<reference evidence="7 8" key="1">
    <citation type="journal article" date="2011" name="Proc. Natl. Acad. Sci. U.S.A.">
        <title>Evolutionary erosion of yeast sex chromosomes by mating-type switching accidents.</title>
        <authorList>
            <person name="Gordon J.L."/>
            <person name="Armisen D."/>
            <person name="Proux-Wera E."/>
            <person name="Oheigeartaigh S.S."/>
            <person name="Byrne K.P."/>
            <person name="Wolfe K.H."/>
        </authorList>
    </citation>
    <scope>NUCLEOTIDE SEQUENCE [LARGE SCALE GENOMIC DNA]</scope>
    <source>
        <strain evidence="8">ATCC 10597 / BCRC 20456 / CBS 421 / NBRC 0211 / NRRL Y-12639</strain>
    </source>
</reference>
<evidence type="ECO:0000256" key="1">
    <source>
        <dbReference type="ARBA" id="ARBA00004604"/>
    </source>
</evidence>
<dbReference type="Gene3D" id="1.25.40.180">
    <property type="match status" value="1"/>
</dbReference>
<protein>
    <recommendedName>
        <fullName evidence="6">MI domain-containing protein</fullName>
    </recommendedName>
</protein>
<name>G0WGX6_NAUDC</name>
<organism evidence="7 8">
    <name type="scientific">Naumovozyma dairenensis (strain ATCC 10597 / BCRC 20456 / CBS 421 / NBRC 0211 / NRRL Y-12639)</name>
    <name type="common">Saccharomyces dairenensis</name>
    <dbReference type="NCBI Taxonomy" id="1071378"/>
    <lineage>
        <taxon>Eukaryota</taxon>
        <taxon>Fungi</taxon>
        <taxon>Dikarya</taxon>
        <taxon>Ascomycota</taxon>
        <taxon>Saccharomycotina</taxon>
        <taxon>Saccharomycetes</taxon>
        <taxon>Saccharomycetales</taxon>
        <taxon>Saccharomycetaceae</taxon>
        <taxon>Naumovozyma</taxon>
    </lineage>
</organism>
<keyword evidence="4" id="KW-0175">Coiled coil</keyword>
<feature type="compositionally biased region" description="Basic and acidic residues" evidence="5">
    <location>
        <begin position="87"/>
        <end position="100"/>
    </location>
</feature>
<dbReference type="PANTHER" id="PTHR18034">
    <property type="entry name" value="CELL CYCLE CONTROL PROTEIN CWF22-RELATED"/>
    <property type="match status" value="1"/>
</dbReference>
<keyword evidence="8" id="KW-1185">Reference proteome</keyword>
<feature type="compositionally biased region" description="Acidic residues" evidence="5">
    <location>
        <begin position="119"/>
        <end position="141"/>
    </location>
</feature>
<dbReference type="PROSITE" id="PS51366">
    <property type="entry name" value="MI"/>
    <property type="match status" value="1"/>
</dbReference>
<dbReference type="PANTHER" id="PTHR18034:SF4">
    <property type="entry name" value="NUCLEOLAR MIF4G DOMAIN-CONTAINING PROTEIN 1"/>
    <property type="match status" value="1"/>
</dbReference>
<feature type="coiled-coil region" evidence="4">
    <location>
        <begin position="209"/>
        <end position="236"/>
    </location>
</feature>
<dbReference type="SMART" id="SM00543">
    <property type="entry name" value="MIF4G"/>
    <property type="match status" value="1"/>
</dbReference>
<dbReference type="eggNOG" id="KOG2141">
    <property type="taxonomic scope" value="Eukaryota"/>
</dbReference>
<evidence type="ECO:0000313" key="8">
    <source>
        <dbReference type="Proteomes" id="UP000000689"/>
    </source>
</evidence>
<gene>
    <name evidence="7" type="primary">NDAI0J01620</name>
    <name evidence="7" type="ordered locus">NDAI_0J01620</name>
</gene>
<comment type="similarity">
    <text evidence="2">Belongs to the CWC22 family.</text>
</comment>
<evidence type="ECO:0000259" key="6">
    <source>
        <dbReference type="PROSITE" id="PS51366"/>
    </source>
</evidence>
<comment type="subcellular location">
    <subcellularLocation>
        <location evidence="1">Nucleus</location>
        <location evidence="1">Nucleolus</location>
    </subcellularLocation>
</comment>
<dbReference type="Proteomes" id="UP000000689">
    <property type="component" value="Chromosome 10"/>
</dbReference>
<feature type="region of interest" description="Disordered" evidence="5">
    <location>
        <begin position="311"/>
        <end position="427"/>
    </location>
</feature>
<keyword evidence="3" id="KW-0539">Nucleus</keyword>
<dbReference type="RefSeq" id="XP_003672297.1">
    <property type="nucleotide sequence ID" value="XM_003672249.1"/>
</dbReference>
<feature type="region of interest" description="Disordered" evidence="5">
    <location>
        <begin position="24"/>
        <end position="197"/>
    </location>
</feature>
<feature type="compositionally biased region" description="Acidic residues" evidence="5">
    <location>
        <begin position="148"/>
        <end position="172"/>
    </location>
</feature>
<dbReference type="GO" id="GO:0003723">
    <property type="term" value="F:RNA binding"/>
    <property type="evidence" value="ECO:0007669"/>
    <property type="project" value="InterPro"/>
</dbReference>
<dbReference type="EMBL" id="HE580276">
    <property type="protein sequence ID" value="CCD27054.1"/>
    <property type="molecule type" value="Genomic_DNA"/>
</dbReference>
<dbReference type="SMART" id="SM00544">
    <property type="entry name" value="MA3"/>
    <property type="match status" value="1"/>
</dbReference>
<evidence type="ECO:0000256" key="4">
    <source>
        <dbReference type="SAM" id="Coils"/>
    </source>
</evidence>
<evidence type="ECO:0000313" key="7">
    <source>
        <dbReference type="EMBL" id="CCD27054.1"/>
    </source>
</evidence>
<evidence type="ECO:0000256" key="3">
    <source>
        <dbReference type="ARBA" id="ARBA00023242"/>
    </source>
</evidence>
<feature type="compositionally biased region" description="Acidic residues" evidence="5">
    <location>
        <begin position="848"/>
        <end position="861"/>
    </location>
</feature>
<dbReference type="OrthoDB" id="361797at2759"/>
<dbReference type="HOGENOM" id="CLU_006786_2_0_1"/>
<evidence type="ECO:0000256" key="2">
    <source>
        <dbReference type="ARBA" id="ARBA00006856"/>
    </source>
</evidence>
<dbReference type="GO" id="GO:0005730">
    <property type="term" value="C:nucleolus"/>
    <property type="evidence" value="ECO:0007669"/>
    <property type="project" value="UniProtKB-SubCell"/>
</dbReference>
<dbReference type="InterPro" id="IPR003890">
    <property type="entry name" value="MIF4G-like_typ-3"/>
</dbReference>
<dbReference type="InterPro" id="IPR003891">
    <property type="entry name" value="Initiation_fac_eIF4g_MI"/>
</dbReference>
<dbReference type="SUPFAM" id="SSF48371">
    <property type="entry name" value="ARM repeat"/>
    <property type="match status" value="1"/>
</dbReference>
<dbReference type="KEGG" id="ndi:NDAI_0J01620"/>
<dbReference type="STRING" id="1071378.G0WGX6"/>
<dbReference type="GO" id="GO:0042274">
    <property type="term" value="P:ribosomal small subunit biogenesis"/>
    <property type="evidence" value="ECO:0007669"/>
    <property type="project" value="TreeGrafter"/>
</dbReference>
<feature type="compositionally biased region" description="Basic and acidic residues" evidence="5">
    <location>
        <begin position="319"/>
        <end position="334"/>
    </location>
</feature>
<accession>G0WGX6</accession>
<dbReference type="InterPro" id="IPR050781">
    <property type="entry name" value="CWC22_splicing_factor"/>
</dbReference>
<feature type="compositionally biased region" description="Basic residues" evidence="5">
    <location>
        <begin position="46"/>
        <end position="62"/>
    </location>
</feature>
<dbReference type="Pfam" id="PF02854">
    <property type="entry name" value="MIF4G"/>
    <property type="match status" value="1"/>
</dbReference>
<dbReference type="Pfam" id="PF02847">
    <property type="entry name" value="MA3"/>
    <property type="match status" value="1"/>
</dbReference>
<sequence length="1013" mass="116332">MLTPQNGINIPGIILDELKTKDYSKDERFQSIGKKKRNAGKQLSRKEKRKQLRAEKKHKHISSHNQTKEEHNKPLIHKKITTMADTKSSKHYDNNKEPKQKKAKTSNAKTITTKLPFSSDDELSSGDFDEFDEDDLDAEEWEQLKELEENDSNEDESEGQDDDVEEELDETEPMTTEETMAKLKALKESKNKKKNTKTVTKTVTFDLPEEDKEAKEMTVEETMAELKRKKAAKKERKSNRHYEEEAVEYPLTPEEMAAIERDELDMKYYAKKLGLKSTKKKIRARDEFDAIGGLLEGLDYFENYGEEDEDYGDFAFGKSADRSQEEADDSKQSENESSESENEDDTKAFPSDDELSSGDFDEFEEGDLDEEEWEQLRELEGADSSDTETKSLKKKKKAKENPYVAPATSDSTDTYIPPSLRKKQLTSDGKSPKVLEIKQKVKSSLNKLSDSNITIIILSINELYDSYPRQYVTEAITNQIIEIIAQKNKLLDSFIMNYSAVAFALWKLRGIEMGAHFIQTVVETFLKSYKTQLSMLDTQKDDNEPTVLPKECNNIVTLLAYSYNFGFISCRLIYDLVRMFVEDPNEFTTELLLRIVAVSGQLIRGDDPSALKEILSILLKNVKPMKQQSPRLKFLLDTMSDLKNNRLKPSILATDHHLVKKMISNLVNSSSSNDALQVSLDDIRNVDMKGKWWLVGASWRGNMEHAFDEAKTERNSKQDNIKPATEIDIGDDLLDDIPDWAEIARKQRMNTDIRRAIFISIMSATDYMEAFSKLEKLNLKNKQTLEIPRVLMHCLLAEGGNSGYNPFYSLVACKICEHHQLLKSFQFLFWNVVKKFEDKSNGGYGSDDSSDEDTEEEFDGDEDKRLRNISNQGRFFGYLISEGILKLDTFKHVPIMGGLNSNGTLFVELLLYQLLLSIAKKSENKEKNKIDGKRKFNYKDTYLINTLTNGIKLENRSAILKGLKWFIQNKLKYKSYISGSAGSKPYERDLRRIKWASKRFVELIDEELEGVDY</sequence>
<dbReference type="OMA" id="MQYYAKK"/>